<accession>A0A918MVW4</accession>
<sequence length="268" mass="29954">MDDTSFIRLGVFAGVFVTMAALEAWLPARRAALRKRTRWQGNLAMVVLGALAARVVLPATLAGVAMWAGDQSVGLFNQISVHPFVAVALSMLLLDVAIYWQHRLFHAVPLLWRLHKVHHADSHTDTTTGLRFHPLEIVLSLFVKAAVIILLGAPVMAVLIFEIALNAFSIFNHANIRLPQRWDDRLALVLITQRLHRIHHSQHSRETNRNFGFSVTWWDRLFGSYTPRAAQSDEMLDIGLKEYPPSSSSAGILALLSMPFKPGKTKSD</sequence>
<feature type="domain" description="Fatty acid hydroxylase" evidence="6">
    <location>
        <begin position="88"/>
        <end position="224"/>
    </location>
</feature>
<reference evidence="7" key="2">
    <citation type="submission" date="2020-09" db="EMBL/GenBank/DDBJ databases">
        <authorList>
            <person name="Sun Q."/>
            <person name="Kim S."/>
        </authorList>
    </citation>
    <scope>NUCLEOTIDE SEQUENCE</scope>
    <source>
        <strain evidence="7">KCTC 22164</strain>
    </source>
</reference>
<feature type="transmembrane region" description="Helical" evidence="5">
    <location>
        <begin position="6"/>
        <end position="26"/>
    </location>
</feature>
<feature type="transmembrane region" description="Helical" evidence="5">
    <location>
        <begin position="81"/>
        <end position="100"/>
    </location>
</feature>
<dbReference type="GO" id="GO:0016020">
    <property type="term" value="C:membrane"/>
    <property type="evidence" value="ECO:0007669"/>
    <property type="project" value="UniProtKB-SubCell"/>
</dbReference>
<dbReference type="Proteomes" id="UP000631300">
    <property type="component" value="Unassembled WGS sequence"/>
</dbReference>
<keyword evidence="8" id="KW-1185">Reference proteome</keyword>
<dbReference type="EMBL" id="BMXP01000002">
    <property type="protein sequence ID" value="GGW77792.1"/>
    <property type="molecule type" value="Genomic_DNA"/>
</dbReference>
<evidence type="ECO:0000313" key="7">
    <source>
        <dbReference type="EMBL" id="GGW77792.1"/>
    </source>
</evidence>
<reference evidence="7" key="1">
    <citation type="journal article" date="2014" name="Int. J. Syst. Evol. Microbiol.">
        <title>Complete genome sequence of Corynebacterium casei LMG S-19264T (=DSM 44701T), isolated from a smear-ripened cheese.</title>
        <authorList>
            <consortium name="US DOE Joint Genome Institute (JGI-PGF)"/>
            <person name="Walter F."/>
            <person name="Albersmeier A."/>
            <person name="Kalinowski J."/>
            <person name="Ruckert C."/>
        </authorList>
    </citation>
    <scope>NUCLEOTIDE SEQUENCE</scope>
    <source>
        <strain evidence="7">KCTC 22164</strain>
    </source>
</reference>
<dbReference type="GO" id="GO:0008610">
    <property type="term" value="P:lipid biosynthetic process"/>
    <property type="evidence" value="ECO:0007669"/>
    <property type="project" value="InterPro"/>
</dbReference>
<dbReference type="Pfam" id="PF04116">
    <property type="entry name" value="FA_hydroxylase"/>
    <property type="match status" value="1"/>
</dbReference>
<comment type="caution">
    <text evidence="7">The sequence shown here is derived from an EMBL/GenBank/DDBJ whole genome shotgun (WGS) entry which is preliminary data.</text>
</comment>
<evidence type="ECO:0000256" key="2">
    <source>
        <dbReference type="ARBA" id="ARBA00022692"/>
    </source>
</evidence>
<dbReference type="InterPro" id="IPR050307">
    <property type="entry name" value="Sterol_Desaturase_Related"/>
</dbReference>
<feature type="transmembrane region" description="Helical" evidence="5">
    <location>
        <begin position="46"/>
        <end position="69"/>
    </location>
</feature>
<dbReference type="RefSeq" id="WP_189403811.1">
    <property type="nucleotide sequence ID" value="NZ_BMXP01000002.1"/>
</dbReference>
<organism evidence="7 8">
    <name type="scientific">Alteromonas halophila</name>
    <dbReference type="NCBI Taxonomy" id="516698"/>
    <lineage>
        <taxon>Bacteria</taxon>
        <taxon>Pseudomonadati</taxon>
        <taxon>Pseudomonadota</taxon>
        <taxon>Gammaproteobacteria</taxon>
        <taxon>Alteromonadales</taxon>
        <taxon>Alteromonadaceae</taxon>
        <taxon>Alteromonas/Salinimonas group</taxon>
        <taxon>Alteromonas</taxon>
    </lineage>
</organism>
<dbReference type="AlphaFoldDB" id="A0A918MVW4"/>
<dbReference type="GO" id="GO:0016491">
    <property type="term" value="F:oxidoreductase activity"/>
    <property type="evidence" value="ECO:0007669"/>
    <property type="project" value="InterPro"/>
</dbReference>
<evidence type="ECO:0000259" key="6">
    <source>
        <dbReference type="Pfam" id="PF04116"/>
    </source>
</evidence>
<evidence type="ECO:0000256" key="5">
    <source>
        <dbReference type="SAM" id="Phobius"/>
    </source>
</evidence>
<evidence type="ECO:0000256" key="1">
    <source>
        <dbReference type="ARBA" id="ARBA00004370"/>
    </source>
</evidence>
<evidence type="ECO:0000313" key="8">
    <source>
        <dbReference type="Proteomes" id="UP000631300"/>
    </source>
</evidence>
<dbReference type="InterPro" id="IPR006694">
    <property type="entry name" value="Fatty_acid_hydroxylase"/>
</dbReference>
<keyword evidence="2 5" id="KW-0812">Transmembrane</keyword>
<gene>
    <name evidence="7" type="ORF">GCM10007391_07940</name>
</gene>
<evidence type="ECO:0000256" key="4">
    <source>
        <dbReference type="ARBA" id="ARBA00023136"/>
    </source>
</evidence>
<proteinExistence type="predicted"/>
<name>A0A918MVW4_9ALTE</name>
<keyword evidence="3 5" id="KW-1133">Transmembrane helix</keyword>
<keyword evidence="4 5" id="KW-0472">Membrane</keyword>
<dbReference type="GO" id="GO:0005506">
    <property type="term" value="F:iron ion binding"/>
    <property type="evidence" value="ECO:0007669"/>
    <property type="project" value="InterPro"/>
</dbReference>
<feature type="transmembrane region" description="Helical" evidence="5">
    <location>
        <begin position="141"/>
        <end position="161"/>
    </location>
</feature>
<protein>
    <submittedName>
        <fullName evidence="7">Fatty acid hydroxylase</fullName>
    </submittedName>
</protein>
<dbReference type="PANTHER" id="PTHR11863">
    <property type="entry name" value="STEROL DESATURASE"/>
    <property type="match status" value="1"/>
</dbReference>
<evidence type="ECO:0000256" key="3">
    <source>
        <dbReference type="ARBA" id="ARBA00022989"/>
    </source>
</evidence>
<comment type="subcellular location">
    <subcellularLocation>
        <location evidence="1">Membrane</location>
    </subcellularLocation>
</comment>